<keyword evidence="3" id="KW-1185">Reference proteome</keyword>
<proteinExistence type="predicted"/>
<feature type="compositionally biased region" description="Low complexity" evidence="1">
    <location>
        <begin position="92"/>
        <end position="122"/>
    </location>
</feature>
<organism evidence="2 3">
    <name type="scientific">Lactarius akahatsu</name>
    <dbReference type="NCBI Taxonomy" id="416441"/>
    <lineage>
        <taxon>Eukaryota</taxon>
        <taxon>Fungi</taxon>
        <taxon>Dikarya</taxon>
        <taxon>Basidiomycota</taxon>
        <taxon>Agaricomycotina</taxon>
        <taxon>Agaricomycetes</taxon>
        <taxon>Russulales</taxon>
        <taxon>Russulaceae</taxon>
        <taxon>Lactarius</taxon>
    </lineage>
</organism>
<accession>A0AAD4LQS0</accession>
<feature type="region of interest" description="Disordered" evidence="1">
    <location>
        <begin position="167"/>
        <end position="189"/>
    </location>
</feature>
<evidence type="ECO:0000256" key="1">
    <source>
        <dbReference type="SAM" id="MobiDB-lite"/>
    </source>
</evidence>
<dbReference type="EMBL" id="JAKELL010000011">
    <property type="protein sequence ID" value="KAH8995695.1"/>
    <property type="molecule type" value="Genomic_DNA"/>
</dbReference>
<feature type="region of interest" description="Disordered" evidence="1">
    <location>
        <begin position="1"/>
        <end position="144"/>
    </location>
</feature>
<protein>
    <submittedName>
        <fullName evidence="2">Uncharacterized protein</fullName>
    </submittedName>
</protein>
<feature type="compositionally biased region" description="Polar residues" evidence="1">
    <location>
        <begin position="167"/>
        <end position="181"/>
    </location>
</feature>
<dbReference type="Proteomes" id="UP001201163">
    <property type="component" value="Unassembled WGS sequence"/>
</dbReference>
<reference evidence="2" key="1">
    <citation type="submission" date="2022-01" db="EMBL/GenBank/DDBJ databases">
        <title>Comparative genomics reveals a dynamic genome evolution in the ectomycorrhizal milk-cap (Lactarius) mushrooms.</title>
        <authorList>
            <consortium name="DOE Joint Genome Institute"/>
            <person name="Lebreton A."/>
            <person name="Tang N."/>
            <person name="Kuo A."/>
            <person name="LaButti K."/>
            <person name="Drula E."/>
            <person name="Barry K."/>
            <person name="Clum A."/>
            <person name="Lipzen A."/>
            <person name="Mousain D."/>
            <person name="Ng V."/>
            <person name="Wang R."/>
            <person name="Wang X."/>
            <person name="Dai Y."/>
            <person name="Henrissat B."/>
            <person name="Grigoriev I.V."/>
            <person name="Guerin-Laguette A."/>
            <person name="Yu F."/>
            <person name="Martin F.M."/>
        </authorList>
    </citation>
    <scope>NUCLEOTIDE SEQUENCE</scope>
    <source>
        <strain evidence="2">QP</strain>
    </source>
</reference>
<sequence>MSEPELAYMSGANDDFDLPRWQTQSTHLPSDILPSSTAANPSYLYPVPPPPAAQTTSSTSRNRAPPPSGHHSPSSSTSRQPRINQLLEDDPPLSSTSLPYLSPTQNQLSRSASLGASAAASTRTRRHHMPDDLEGAYGTNSANPAIHQRQHSNSFYNSSVAYQTSSFGANTSDSNPNSQPAASDATYQDMYFNNPGGQAPQACSHTARHKYRSPRCSLATQGQCQLISSRPLRPTVTVFTHFRVLQLPVPKFSCAFPFSNKGGGRYPSHLVTLFSTERAARPSAADLLPVICHGHGQSSSSPFSASDPAAQTERLYFYAEYTNWFPCPAT</sequence>
<feature type="compositionally biased region" description="Polar residues" evidence="1">
    <location>
        <begin position="21"/>
        <end position="40"/>
    </location>
</feature>
<name>A0AAD4LQS0_9AGAM</name>
<gene>
    <name evidence="2" type="ORF">EDB92DRAFT_154221</name>
</gene>
<evidence type="ECO:0000313" key="3">
    <source>
        <dbReference type="Proteomes" id="UP001201163"/>
    </source>
</evidence>
<feature type="compositionally biased region" description="Low complexity" evidence="1">
    <location>
        <begin position="69"/>
        <end position="78"/>
    </location>
</feature>
<evidence type="ECO:0000313" key="2">
    <source>
        <dbReference type="EMBL" id="KAH8995695.1"/>
    </source>
</evidence>
<dbReference type="AlphaFoldDB" id="A0AAD4LQS0"/>
<comment type="caution">
    <text evidence="2">The sequence shown here is derived from an EMBL/GenBank/DDBJ whole genome shotgun (WGS) entry which is preliminary data.</text>
</comment>